<dbReference type="PANTHER" id="PTHR37953">
    <property type="entry name" value="UPF0127 PROTEIN MJ1496"/>
    <property type="match status" value="1"/>
</dbReference>
<dbReference type="STRING" id="1715693.PH7735_01919"/>
<sequence length="159" mass="17292">MINPLRGAAVAVATLSGTVVFAQDCREDAVFLRGDWGQARFSVEVADDAQERAVGLMNRDQMSSSAGMLFVFEQTEPVSFWMENTLIPLDMLFIAENGVVSRIHSNAQPLDRTPIPSGSPVRYVLEIKGGLAERMGIVAGSEVQHSSILKEVAVWPCDP</sequence>
<keyword evidence="2" id="KW-1185">Reference proteome</keyword>
<evidence type="ECO:0008006" key="3">
    <source>
        <dbReference type="Google" id="ProtNLM"/>
    </source>
</evidence>
<protein>
    <recommendedName>
        <fullName evidence="3">ACR</fullName>
    </recommendedName>
</protein>
<dbReference type="Pfam" id="PF02643">
    <property type="entry name" value="DUF192"/>
    <property type="match status" value="1"/>
</dbReference>
<dbReference type="RefSeq" id="WP_058310992.1">
    <property type="nucleotide sequence ID" value="NZ_CYTW01000001.1"/>
</dbReference>
<evidence type="ECO:0000313" key="2">
    <source>
        <dbReference type="Proteomes" id="UP000051870"/>
    </source>
</evidence>
<dbReference type="Gene3D" id="2.60.120.1140">
    <property type="entry name" value="Protein of unknown function DUF192"/>
    <property type="match status" value="1"/>
</dbReference>
<dbReference type="PANTHER" id="PTHR37953:SF1">
    <property type="entry name" value="UPF0127 PROTEIN MJ1496"/>
    <property type="match status" value="1"/>
</dbReference>
<dbReference type="AlphaFoldDB" id="A0A0P1IF55"/>
<evidence type="ECO:0000313" key="1">
    <source>
        <dbReference type="EMBL" id="CUJ95823.1"/>
    </source>
</evidence>
<organism evidence="1 2">
    <name type="scientific">Shimia thalassica</name>
    <dbReference type="NCBI Taxonomy" id="1715693"/>
    <lineage>
        <taxon>Bacteria</taxon>
        <taxon>Pseudomonadati</taxon>
        <taxon>Pseudomonadota</taxon>
        <taxon>Alphaproteobacteria</taxon>
        <taxon>Rhodobacterales</taxon>
        <taxon>Roseobacteraceae</taxon>
    </lineage>
</organism>
<accession>A0A0P1IF55</accession>
<dbReference type="InterPro" id="IPR003795">
    <property type="entry name" value="DUF192"/>
</dbReference>
<reference evidence="2" key="1">
    <citation type="submission" date="2015-09" db="EMBL/GenBank/DDBJ databases">
        <authorList>
            <person name="Rodrigo-Torres Lidia"/>
            <person name="Arahal R.David."/>
        </authorList>
    </citation>
    <scope>NUCLEOTIDE SEQUENCE [LARGE SCALE GENOMIC DNA]</scope>
    <source>
        <strain evidence="2">CECT 7735</strain>
    </source>
</reference>
<dbReference type="GeneID" id="83880955"/>
<gene>
    <name evidence="1" type="ORF">PH7735_01919</name>
</gene>
<dbReference type="Proteomes" id="UP000051870">
    <property type="component" value="Unassembled WGS sequence"/>
</dbReference>
<proteinExistence type="predicted"/>
<dbReference type="EMBL" id="CYTW01000001">
    <property type="protein sequence ID" value="CUJ95823.1"/>
    <property type="molecule type" value="Genomic_DNA"/>
</dbReference>
<dbReference type="InterPro" id="IPR038695">
    <property type="entry name" value="Saro_0823-like_sf"/>
</dbReference>
<name>A0A0P1IF55_9RHOB</name>